<evidence type="ECO:0000313" key="2">
    <source>
        <dbReference type="Proteomes" id="UP001320706"/>
    </source>
</evidence>
<dbReference type="EMBL" id="JAMKPW020000006">
    <property type="protein sequence ID" value="KAK8217380.1"/>
    <property type="molecule type" value="Genomic_DNA"/>
</dbReference>
<comment type="caution">
    <text evidence="1">The sequence shown here is derived from an EMBL/GenBank/DDBJ whole genome shotgun (WGS) entry which is preliminary data.</text>
</comment>
<organism evidence="1 2">
    <name type="scientific">Zalaria obscura</name>
    <dbReference type="NCBI Taxonomy" id="2024903"/>
    <lineage>
        <taxon>Eukaryota</taxon>
        <taxon>Fungi</taxon>
        <taxon>Dikarya</taxon>
        <taxon>Ascomycota</taxon>
        <taxon>Pezizomycotina</taxon>
        <taxon>Dothideomycetes</taxon>
        <taxon>Dothideomycetidae</taxon>
        <taxon>Dothideales</taxon>
        <taxon>Zalariaceae</taxon>
        <taxon>Zalaria</taxon>
    </lineage>
</organism>
<reference evidence="1" key="1">
    <citation type="submission" date="2024-02" db="EMBL/GenBank/DDBJ databases">
        <title>Metagenome Assembled Genome of Zalaria obscura JY119.</title>
        <authorList>
            <person name="Vighnesh L."/>
            <person name="Jagadeeshwari U."/>
            <person name="Venkata Ramana C."/>
            <person name="Sasikala C."/>
        </authorList>
    </citation>
    <scope>NUCLEOTIDE SEQUENCE</scope>
    <source>
        <strain evidence="1">JY119</strain>
    </source>
</reference>
<sequence>MNQSRQQQQSLNTSGPPLLDASETNALDTFFDNPDDFTGAGALQDFHMADYGANYNFKAGGELPPSLRLQNEVQNTGTPVTGFPHNNFGGHNMDQLGRMSSMGNYNSFDTFQLVNAGTDHDVLNAADILSNTSQHQHQQIPHHLQSPVYHPGRQTPADAYAPNLTTQHTYPTSSHIPNNGHYHGSMDGAMAYGNAAYAHNHAVPRARNSAPGPMYQFGSDNTFTRNGYIAPSNQKSDEEIAQNLMTYPRHLSQPQPSGTTSAEDTYASSPVEQERLATGVTEYMYHDDGEDDEPIEQPKARKRRKKSSSEDDRDYSPTSRPGPKVPKASYSEETKGVNPNSSRRRKSSAAAMQDSSTTTKAGTAAAAAAAAAARKNLTDEQKRNNHIKSEQKRRNQIKVSYEELGDLVPNLKQGGFSRAAAIQETIRYLEELLAGNEKVEAHLNGVRDPALQGQ</sequence>
<evidence type="ECO:0000313" key="1">
    <source>
        <dbReference type="EMBL" id="KAK8217380.1"/>
    </source>
</evidence>
<keyword evidence="2" id="KW-1185">Reference proteome</keyword>
<proteinExistence type="predicted"/>
<gene>
    <name evidence="1" type="ORF">M8818_001633</name>
</gene>
<name>A0ACC3SMC7_9PEZI</name>
<accession>A0ACC3SMC7</accession>
<dbReference type="Proteomes" id="UP001320706">
    <property type="component" value="Unassembled WGS sequence"/>
</dbReference>
<protein>
    <submittedName>
        <fullName evidence="1">Uncharacterized protein</fullName>
    </submittedName>
</protein>